<dbReference type="Pfam" id="PF06094">
    <property type="entry name" value="GGACT"/>
    <property type="match status" value="1"/>
</dbReference>
<evidence type="ECO:0000256" key="3">
    <source>
        <dbReference type="ARBA" id="ARBA00030602"/>
    </source>
</evidence>
<comment type="similarity">
    <text evidence="1">Belongs to the gamma-glutamylcyclotransferase family.</text>
</comment>
<protein>
    <recommendedName>
        <fullName evidence="3">Putative gamma-glutamylcyclotransferase</fullName>
    </recommendedName>
</protein>
<proteinExistence type="inferred from homology"/>
<dbReference type="SUPFAM" id="SSF110857">
    <property type="entry name" value="Gamma-glutamyl cyclotransferase-like"/>
    <property type="match status" value="1"/>
</dbReference>
<dbReference type="PANTHER" id="PTHR31544:SF2">
    <property type="entry name" value="AIG2-LIKE PROTEIN D"/>
    <property type="match status" value="1"/>
</dbReference>
<dbReference type="GO" id="GO:0016740">
    <property type="term" value="F:transferase activity"/>
    <property type="evidence" value="ECO:0007669"/>
    <property type="project" value="UniProtKB-KW"/>
</dbReference>
<gene>
    <name evidence="6" type="ORF">B0H67DRAFT_598358</name>
</gene>
<evidence type="ECO:0000256" key="2">
    <source>
        <dbReference type="ARBA" id="ARBA00022679"/>
    </source>
</evidence>
<dbReference type="InterPro" id="IPR009288">
    <property type="entry name" value="AIG2-like_dom"/>
</dbReference>
<dbReference type="AlphaFoldDB" id="A0AA40AZN1"/>
<evidence type="ECO:0000256" key="4">
    <source>
        <dbReference type="SAM" id="SignalP"/>
    </source>
</evidence>
<reference evidence="6" key="1">
    <citation type="submission" date="2023-06" db="EMBL/GenBank/DDBJ databases">
        <title>Genome-scale phylogeny and comparative genomics of the fungal order Sordariales.</title>
        <authorList>
            <consortium name="Lawrence Berkeley National Laboratory"/>
            <person name="Hensen N."/>
            <person name="Bonometti L."/>
            <person name="Westerberg I."/>
            <person name="Brannstrom I.O."/>
            <person name="Guillou S."/>
            <person name="Cros-Aarteil S."/>
            <person name="Calhoun S."/>
            <person name="Haridas S."/>
            <person name="Kuo A."/>
            <person name="Mondo S."/>
            <person name="Pangilinan J."/>
            <person name="Riley R."/>
            <person name="Labutti K."/>
            <person name="Andreopoulos B."/>
            <person name="Lipzen A."/>
            <person name="Chen C."/>
            <person name="Yanf M."/>
            <person name="Daum C."/>
            <person name="Ng V."/>
            <person name="Clum A."/>
            <person name="Steindorff A."/>
            <person name="Ohm R."/>
            <person name="Martin F."/>
            <person name="Silar P."/>
            <person name="Natvig D."/>
            <person name="Lalanne C."/>
            <person name="Gautier V."/>
            <person name="Ament-Velasquez S.L."/>
            <person name="Kruys A."/>
            <person name="Hutchinson M.I."/>
            <person name="Powell A.J."/>
            <person name="Barry K."/>
            <person name="Miller A.N."/>
            <person name="Grigoriev I.V."/>
            <person name="Debuchy R."/>
            <person name="Gladieux P."/>
            <person name="Thoren M.H."/>
            <person name="Johannesson H."/>
        </authorList>
    </citation>
    <scope>NUCLEOTIDE SEQUENCE</scope>
    <source>
        <strain evidence="6">SMH4607-1</strain>
    </source>
</reference>
<comment type="caution">
    <text evidence="6">The sequence shown here is derived from an EMBL/GenBank/DDBJ whole genome shotgun (WGS) entry which is preliminary data.</text>
</comment>
<dbReference type="Gene3D" id="3.10.490.10">
    <property type="entry name" value="Gamma-glutamyl cyclotransferase-like"/>
    <property type="match status" value="1"/>
</dbReference>
<dbReference type="InterPro" id="IPR045038">
    <property type="entry name" value="AIG2-like"/>
</dbReference>
<evidence type="ECO:0000313" key="6">
    <source>
        <dbReference type="EMBL" id="KAK0724907.1"/>
    </source>
</evidence>
<evidence type="ECO:0000313" key="7">
    <source>
        <dbReference type="Proteomes" id="UP001172102"/>
    </source>
</evidence>
<evidence type="ECO:0000256" key="1">
    <source>
        <dbReference type="ARBA" id="ARBA00008861"/>
    </source>
</evidence>
<dbReference type="Proteomes" id="UP001172102">
    <property type="component" value="Unassembled WGS sequence"/>
</dbReference>
<name>A0AA40AZN1_9PEZI</name>
<feature type="chain" id="PRO_5041316622" description="Putative gamma-glutamylcyclotransferase" evidence="4">
    <location>
        <begin position="24"/>
        <end position="144"/>
    </location>
</feature>
<accession>A0AA40AZN1</accession>
<keyword evidence="2" id="KW-0808">Transferase</keyword>
<dbReference type="PANTHER" id="PTHR31544">
    <property type="entry name" value="AIG2-LIKE PROTEIN D"/>
    <property type="match status" value="1"/>
</dbReference>
<keyword evidence="4" id="KW-0732">Signal</keyword>
<feature type="signal peptide" evidence="4">
    <location>
        <begin position="1"/>
        <end position="23"/>
    </location>
</feature>
<feature type="domain" description="Gamma-glutamylcyclotransferase AIG2-like" evidence="5">
    <location>
        <begin position="8"/>
        <end position="131"/>
    </location>
</feature>
<organism evidence="6 7">
    <name type="scientific">Lasiosphaeris hirsuta</name>
    <dbReference type="NCBI Taxonomy" id="260670"/>
    <lineage>
        <taxon>Eukaryota</taxon>
        <taxon>Fungi</taxon>
        <taxon>Dikarya</taxon>
        <taxon>Ascomycota</taxon>
        <taxon>Pezizomycotina</taxon>
        <taxon>Sordariomycetes</taxon>
        <taxon>Sordariomycetidae</taxon>
        <taxon>Sordariales</taxon>
        <taxon>Lasiosphaeriaceae</taxon>
        <taxon>Lasiosphaeris</taxon>
    </lineage>
</organism>
<dbReference type="EMBL" id="JAUKUA010000002">
    <property type="protein sequence ID" value="KAK0724907.1"/>
    <property type="molecule type" value="Genomic_DNA"/>
</dbReference>
<dbReference type="InterPro" id="IPR036568">
    <property type="entry name" value="GGCT-like_sf"/>
</dbReference>
<keyword evidence="7" id="KW-1185">Reference proteome</keyword>
<sequence length="144" mass="16500">MSTEPRPLFVYGTLRALPLLAWALTGEATKVDQIFRPLRKGLVHGYRRCSLHRCDYPAAIHDPRSSVDGYLLAPLTASQRRKLDAFEGETYKITPVMVTILDENDQPTEDTTEADIYIWNQDLDAERLEDWLELYKGMELIGDD</sequence>
<dbReference type="CDD" id="cd06661">
    <property type="entry name" value="GGCT_like"/>
    <property type="match status" value="1"/>
</dbReference>
<dbReference type="InterPro" id="IPR013024">
    <property type="entry name" value="GGCT-like"/>
</dbReference>
<evidence type="ECO:0000259" key="5">
    <source>
        <dbReference type="Pfam" id="PF06094"/>
    </source>
</evidence>